<accession>A0A4E9EB90</accession>
<evidence type="ECO:0000313" key="2">
    <source>
        <dbReference type="EMBL" id="VIO53650.1"/>
    </source>
</evidence>
<sequence>MTMPLTVQPSYAGMLLAISHKLNHQLVQFTYMVVVSRLVLEHMQGSILSGQPHNCTIGFHFFLSSSKQIPSNTPQNKQVQTPTFSIQSNFINKPRLISIIHQTSHNSQ</sequence>
<name>A0A4E9EB90_GIBZA</name>
<protein>
    <submittedName>
        <fullName evidence="2">Uncharacterized protein</fullName>
    </submittedName>
</protein>
<reference evidence="1" key="2">
    <citation type="submission" date="2021-03" db="EMBL/GenBank/DDBJ databases">
        <authorList>
            <person name="Alouane T."/>
            <person name="Langin T."/>
            <person name="Bonhomme L."/>
        </authorList>
    </citation>
    <scope>NUCLEOTIDE SEQUENCE</scope>
    <source>
        <strain evidence="1">MDC_Fg202</strain>
    </source>
</reference>
<dbReference type="EMBL" id="CAJPIJ010000071">
    <property type="protein sequence ID" value="CAG1966336.1"/>
    <property type="molecule type" value="Genomic_DNA"/>
</dbReference>
<dbReference type="Proteomes" id="UP000746612">
    <property type="component" value="Unassembled WGS sequence"/>
</dbReference>
<organism evidence="2">
    <name type="scientific">Gibberella zeae</name>
    <name type="common">Wheat head blight fungus</name>
    <name type="synonym">Fusarium graminearum</name>
    <dbReference type="NCBI Taxonomy" id="5518"/>
    <lineage>
        <taxon>Eukaryota</taxon>
        <taxon>Fungi</taxon>
        <taxon>Dikarya</taxon>
        <taxon>Ascomycota</taxon>
        <taxon>Pezizomycotina</taxon>
        <taxon>Sordariomycetes</taxon>
        <taxon>Hypocreomycetidae</taxon>
        <taxon>Hypocreales</taxon>
        <taxon>Nectriaceae</taxon>
        <taxon>Fusarium</taxon>
    </lineage>
</organism>
<evidence type="ECO:0000313" key="1">
    <source>
        <dbReference type="EMBL" id="CAG1966336.1"/>
    </source>
</evidence>
<dbReference type="EMBL" id="CAAKMV010000066">
    <property type="protein sequence ID" value="VIO53650.1"/>
    <property type="molecule type" value="Genomic_DNA"/>
</dbReference>
<dbReference type="AlphaFoldDB" id="A0A4E9EB90"/>
<proteinExistence type="predicted"/>
<gene>
    <name evidence="2" type="ORF">FUG_LOCUS89435</name>
    <name evidence="1" type="ORF">MDCFG202_LOCUS33989</name>
</gene>
<reference evidence="2" key="1">
    <citation type="submission" date="2019-04" db="EMBL/GenBank/DDBJ databases">
        <authorList>
            <person name="Melise S."/>
            <person name="Noan J."/>
            <person name="Okalmin O."/>
        </authorList>
    </citation>
    <scope>NUCLEOTIDE SEQUENCE</scope>
    <source>
        <strain evidence="2">FN9</strain>
    </source>
</reference>